<evidence type="ECO:0000256" key="1">
    <source>
        <dbReference type="SAM" id="MobiDB-lite"/>
    </source>
</evidence>
<evidence type="ECO:0000313" key="2">
    <source>
        <dbReference type="EMBL" id="KGY10718.1"/>
    </source>
</evidence>
<dbReference type="STRING" id="379097.SE23_16405"/>
<dbReference type="EMBL" id="JRWP01000001">
    <property type="protein sequence ID" value="KGY10718.1"/>
    <property type="molecule type" value="Genomic_DNA"/>
</dbReference>
<feature type="region of interest" description="Disordered" evidence="1">
    <location>
        <begin position="217"/>
        <end position="240"/>
    </location>
</feature>
<protein>
    <submittedName>
        <fullName evidence="2">Uncharacterized protein</fullName>
    </submittedName>
</protein>
<accession>A0A0A5JRX4</accession>
<name>A0A0A5JRX4_PHOS4</name>
<comment type="caution">
    <text evidence="2">The sequence shown here is derived from an EMBL/GenBank/DDBJ whole genome shotgun (WGS) entry which is preliminary data.</text>
</comment>
<proteinExistence type="predicted"/>
<reference evidence="2 3" key="1">
    <citation type="submission" date="2014-10" db="EMBL/GenBank/DDBJ databases">
        <title>Genome sequencing of Vibrio sinaloensis T08.</title>
        <authorList>
            <person name="Chan K.-G."/>
            <person name="Mohamad N.I."/>
        </authorList>
    </citation>
    <scope>NUCLEOTIDE SEQUENCE [LARGE SCALE GENOMIC DNA]</scope>
    <source>
        <strain evidence="2 3">T08</strain>
    </source>
</reference>
<organism evidence="2 3">
    <name type="scientific">Photobacterium sp. (strain ATCC 43367)</name>
    <dbReference type="NCBI Taxonomy" id="379097"/>
    <lineage>
        <taxon>Bacteria</taxon>
        <taxon>Pseudomonadati</taxon>
        <taxon>Pseudomonadota</taxon>
        <taxon>Gammaproteobacteria</taxon>
        <taxon>Vibrionales</taxon>
        <taxon>Vibrionaceae</taxon>
        <taxon>Vibrio</taxon>
        <taxon>Vibrio oreintalis group</taxon>
    </lineage>
</organism>
<sequence length="334" mass="36282">MNRLLLAILPLVITGCNNSSSNGSNTTTKPSTKPTTQTTVVKVFPSVENCSTAADVPNCALEKGVYVLKTGSAVTDEQHQRVITQAKNFVNWASEPVRQQLNQKTLVIGIMKDQPDVEAGEGQFVIALSQAKKIADGVELVYTNIDGSDETQGSTTYQKLMQLFDYYVDENQNHALGQGLNNAYSSFKQLLITQDSEAKLNNHEALRFDECPYGNGQLSTSKNDRALGTETPCKPEEGEDLAPNGVEDPIHAISGVNMNPGSLLGLMYEYKVDPKINEGGGELSGSKGNEFKNIGNIGSGKLDGNSHEMFISWANPAFAPLNIYLDTYFFANKK</sequence>
<dbReference type="AlphaFoldDB" id="A0A0A5JRX4"/>
<dbReference type="PROSITE" id="PS51257">
    <property type="entry name" value="PROKAR_LIPOPROTEIN"/>
    <property type="match status" value="1"/>
</dbReference>
<gene>
    <name evidence="2" type="ORF">NM06_00075</name>
</gene>
<dbReference type="Proteomes" id="UP000030451">
    <property type="component" value="Unassembled WGS sequence"/>
</dbReference>
<evidence type="ECO:0000313" key="3">
    <source>
        <dbReference type="Proteomes" id="UP000030451"/>
    </source>
</evidence>